<proteinExistence type="predicted"/>
<name>A0ABY6KBQ7_9ARAC</name>
<dbReference type="EMBL" id="CP092865">
    <property type="protein sequence ID" value="UYV65656.1"/>
    <property type="molecule type" value="Genomic_DNA"/>
</dbReference>
<sequence>MRNRPPRAAAPNMEYKRCSSCIPGLGALTGYYQPGQLNPAAPNMEYKCCSSCIPGLGALTRYYKPGQLSQGFLASLLLLPLLLFHPGLGPVRAELGVTTIRQQSRSSCRKRKAAKLLGTDFQDSEGILDRNMSDPCQ</sequence>
<evidence type="ECO:0000313" key="2">
    <source>
        <dbReference type="Proteomes" id="UP001235939"/>
    </source>
</evidence>
<reference evidence="1 2" key="1">
    <citation type="submission" date="2022-01" db="EMBL/GenBank/DDBJ databases">
        <title>A chromosomal length assembly of Cordylochernes scorpioides.</title>
        <authorList>
            <person name="Zeh D."/>
            <person name="Zeh J."/>
        </authorList>
    </citation>
    <scope>NUCLEOTIDE SEQUENCE [LARGE SCALE GENOMIC DNA]</scope>
    <source>
        <strain evidence="1">IN4F17</strain>
        <tissue evidence="1">Whole Body</tissue>
    </source>
</reference>
<accession>A0ABY6KBQ7</accession>
<keyword evidence="2" id="KW-1185">Reference proteome</keyword>
<dbReference type="Proteomes" id="UP001235939">
    <property type="component" value="Chromosome 03"/>
</dbReference>
<gene>
    <name evidence="1" type="ORF">LAZ67_3004984</name>
</gene>
<organism evidence="1 2">
    <name type="scientific">Cordylochernes scorpioides</name>
    <dbReference type="NCBI Taxonomy" id="51811"/>
    <lineage>
        <taxon>Eukaryota</taxon>
        <taxon>Metazoa</taxon>
        <taxon>Ecdysozoa</taxon>
        <taxon>Arthropoda</taxon>
        <taxon>Chelicerata</taxon>
        <taxon>Arachnida</taxon>
        <taxon>Pseudoscorpiones</taxon>
        <taxon>Cheliferoidea</taxon>
        <taxon>Chernetidae</taxon>
        <taxon>Cordylochernes</taxon>
    </lineage>
</organism>
<evidence type="ECO:0000313" key="1">
    <source>
        <dbReference type="EMBL" id="UYV65656.1"/>
    </source>
</evidence>
<protein>
    <submittedName>
        <fullName evidence="1">Uncharacterized protein</fullName>
    </submittedName>
</protein>